<reference evidence="1 2" key="1">
    <citation type="submission" date="2017-02" db="EMBL/GenBank/DDBJ databases">
        <title>Comeplete genome sequence of Bacteriophage pVco-5, that infects Vibrio corallilyticus.</title>
        <authorList>
            <person name="Kim H.J."/>
            <person name="Park S.C."/>
        </authorList>
    </citation>
    <scope>NUCLEOTIDE SEQUENCE [LARGE SCALE GENOMIC DNA]</scope>
</reference>
<name>A0A1W6JUY7_9CAUD</name>
<sequence>MKHILILLLLLSPLAQAKTYKYGVACHWDTGIKVYFTNEIAGLSTTSTVYILRDAVETHDDSKIIKQLYVPAFKCYIEQFN</sequence>
<dbReference type="EMBL" id="KY612839">
    <property type="protein sequence ID" value="ARM71015.1"/>
    <property type="molecule type" value="Genomic_DNA"/>
</dbReference>
<gene>
    <name evidence="1" type="ORF">pVco5_027</name>
</gene>
<keyword evidence="2" id="KW-1185">Reference proteome</keyword>
<dbReference type="Proteomes" id="UP000225564">
    <property type="component" value="Segment"/>
</dbReference>
<evidence type="ECO:0000313" key="1">
    <source>
        <dbReference type="EMBL" id="ARM71015.1"/>
    </source>
</evidence>
<proteinExistence type="predicted"/>
<accession>A0A1W6JUY7</accession>
<evidence type="ECO:0000313" key="2">
    <source>
        <dbReference type="Proteomes" id="UP000225564"/>
    </source>
</evidence>
<protein>
    <submittedName>
        <fullName evidence="1">Uncharacterized protein</fullName>
    </submittedName>
</protein>
<organism evidence="1 2">
    <name type="scientific">Vibrio phage pVco-5</name>
    <dbReference type="NCBI Taxonomy" id="1965485"/>
    <lineage>
        <taxon>Viruses</taxon>
        <taxon>Duplodnaviria</taxon>
        <taxon>Heunggongvirae</taxon>
        <taxon>Uroviricota</taxon>
        <taxon>Caudoviricetes</taxon>
        <taxon>Schitoviridae</taxon>
        <taxon>Vicoquintavirus</taxon>
        <taxon>Vicoquintavirus Pvco5</taxon>
    </lineage>
</organism>